<sequence length="128" mass="15151">MRPSMELVHEVHFILFSGFSLMLIGSEGLWRTLCRKLLSKRILSVLRRRLCFKNSISLYWRLLYFSTRLSILASLVLDSMVGSSRSDLEVFELRVMLFSRCRFVMYFDMATSLRMGDELLLVHPFRLF</sequence>
<feature type="transmembrane region" description="Helical" evidence="1">
    <location>
        <begin position="12"/>
        <end position="30"/>
    </location>
</feature>
<comment type="caution">
    <text evidence="2">The sequence shown here is derived from an EMBL/GenBank/DDBJ whole genome shotgun (WGS) entry which is preliminary data.</text>
</comment>
<keyword evidence="1" id="KW-1133">Transmembrane helix</keyword>
<protein>
    <submittedName>
        <fullName evidence="2">Uncharacterized protein</fullName>
    </submittedName>
</protein>
<keyword evidence="1" id="KW-0812">Transmembrane</keyword>
<evidence type="ECO:0000313" key="3">
    <source>
        <dbReference type="Proteomes" id="UP000276133"/>
    </source>
</evidence>
<gene>
    <name evidence="2" type="ORF">BpHYR1_041809</name>
</gene>
<keyword evidence="1" id="KW-0472">Membrane</keyword>
<name>A0A3M7RBR4_BRAPC</name>
<reference evidence="2 3" key="1">
    <citation type="journal article" date="2018" name="Sci. Rep.">
        <title>Genomic signatures of local adaptation to the degree of environmental predictability in rotifers.</title>
        <authorList>
            <person name="Franch-Gras L."/>
            <person name="Hahn C."/>
            <person name="Garcia-Roger E.M."/>
            <person name="Carmona M.J."/>
            <person name="Serra M."/>
            <person name="Gomez A."/>
        </authorList>
    </citation>
    <scope>NUCLEOTIDE SEQUENCE [LARGE SCALE GENOMIC DNA]</scope>
    <source>
        <strain evidence="2">HYR1</strain>
    </source>
</reference>
<keyword evidence="3" id="KW-1185">Reference proteome</keyword>
<dbReference type="AlphaFoldDB" id="A0A3M7RBR4"/>
<dbReference type="EMBL" id="REGN01003803">
    <property type="protein sequence ID" value="RNA20698.1"/>
    <property type="molecule type" value="Genomic_DNA"/>
</dbReference>
<accession>A0A3M7RBR4</accession>
<evidence type="ECO:0000313" key="2">
    <source>
        <dbReference type="EMBL" id="RNA20698.1"/>
    </source>
</evidence>
<evidence type="ECO:0000256" key="1">
    <source>
        <dbReference type="SAM" id="Phobius"/>
    </source>
</evidence>
<organism evidence="2 3">
    <name type="scientific">Brachionus plicatilis</name>
    <name type="common">Marine rotifer</name>
    <name type="synonym">Brachionus muelleri</name>
    <dbReference type="NCBI Taxonomy" id="10195"/>
    <lineage>
        <taxon>Eukaryota</taxon>
        <taxon>Metazoa</taxon>
        <taxon>Spiralia</taxon>
        <taxon>Gnathifera</taxon>
        <taxon>Rotifera</taxon>
        <taxon>Eurotatoria</taxon>
        <taxon>Monogononta</taxon>
        <taxon>Pseudotrocha</taxon>
        <taxon>Ploima</taxon>
        <taxon>Brachionidae</taxon>
        <taxon>Brachionus</taxon>
    </lineage>
</organism>
<dbReference type="Proteomes" id="UP000276133">
    <property type="component" value="Unassembled WGS sequence"/>
</dbReference>
<proteinExistence type="predicted"/>